<reference evidence="3 4" key="1">
    <citation type="submission" date="2018-11" db="EMBL/GenBank/DDBJ databases">
        <title>Genome squencing of methanotrophic bacteria isolated from alkaline groundwater in Korea.</title>
        <authorList>
            <person name="Nguyen L.N."/>
        </authorList>
    </citation>
    <scope>NUCLEOTIDE SEQUENCE [LARGE SCALE GENOMIC DNA]</scope>
    <source>
        <strain evidence="3 4">GW6</strain>
    </source>
</reference>
<evidence type="ECO:0000313" key="4">
    <source>
        <dbReference type="Proteomes" id="UP000273982"/>
    </source>
</evidence>
<evidence type="ECO:0000259" key="2">
    <source>
        <dbReference type="Pfam" id="PF04453"/>
    </source>
</evidence>
<protein>
    <recommendedName>
        <fullName evidence="1">LPS-assembly protein LptD</fullName>
    </recommendedName>
</protein>
<feature type="signal peptide" evidence="1">
    <location>
        <begin position="1"/>
        <end position="25"/>
    </location>
</feature>
<gene>
    <name evidence="1" type="primary">lptD</name>
    <name evidence="3" type="ORF">EHO51_04290</name>
</gene>
<evidence type="ECO:0000256" key="1">
    <source>
        <dbReference type="HAMAP-Rule" id="MF_01411"/>
    </source>
</evidence>
<dbReference type="AlphaFoldDB" id="A0A3G8M218"/>
<dbReference type="Pfam" id="PF04453">
    <property type="entry name" value="LptD"/>
    <property type="match status" value="1"/>
</dbReference>
<comment type="similarity">
    <text evidence="1">Belongs to the LptD family.</text>
</comment>
<dbReference type="InterPro" id="IPR007543">
    <property type="entry name" value="LptD_C"/>
</dbReference>
<comment type="caution">
    <text evidence="1">Lacks conserved residue(s) required for the propagation of feature annotation.</text>
</comment>
<dbReference type="GO" id="GO:0043165">
    <property type="term" value="P:Gram-negative-bacterium-type cell outer membrane assembly"/>
    <property type="evidence" value="ECO:0007669"/>
    <property type="project" value="UniProtKB-UniRule"/>
</dbReference>
<proteinExistence type="inferred from homology"/>
<comment type="function">
    <text evidence="1">Involved in the assembly of lipopolysaccharide (LPS) at the surface of the outer membrane.</text>
</comment>
<comment type="subunit">
    <text evidence="1">Component of the lipopolysaccharide transport and assembly complex.</text>
</comment>
<keyword evidence="1" id="KW-0998">Cell outer membrane</keyword>
<dbReference type="InterPro" id="IPR050218">
    <property type="entry name" value="LptD"/>
</dbReference>
<dbReference type="HAMAP" id="MF_01411">
    <property type="entry name" value="LPS_assembly_LptD"/>
    <property type="match status" value="1"/>
</dbReference>
<keyword evidence="1" id="KW-0732">Signal</keyword>
<dbReference type="PANTHER" id="PTHR30189">
    <property type="entry name" value="LPS-ASSEMBLY PROTEIN"/>
    <property type="match status" value="1"/>
</dbReference>
<dbReference type="KEGG" id="mros:EHO51_04290"/>
<dbReference type="InterPro" id="IPR020889">
    <property type="entry name" value="LipoPS_assembly_LptD"/>
</dbReference>
<dbReference type="GO" id="GO:0015920">
    <property type="term" value="P:lipopolysaccharide transport"/>
    <property type="evidence" value="ECO:0007669"/>
    <property type="project" value="InterPro"/>
</dbReference>
<dbReference type="GO" id="GO:0009279">
    <property type="term" value="C:cell outer membrane"/>
    <property type="evidence" value="ECO:0007669"/>
    <property type="project" value="UniProtKB-SubCell"/>
</dbReference>
<dbReference type="EMBL" id="CP034086">
    <property type="protein sequence ID" value="AZG76013.1"/>
    <property type="molecule type" value="Genomic_DNA"/>
</dbReference>
<organism evidence="3 4">
    <name type="scientific">Methylocystis rosea</name>
    <dbReference type="NCBI Taxonomy" id="173366"/>
    <lineage>
        <taxon>Bacteria</taxon>
        <taxon>Pseudomonadati</taxon>
        <taxon>Pseudomonadota</taxon>
        <taxon>Alphaproteobacteria</taxon>
        <taxon>Hyphomicrobiales</taxon>
        <taxon>Methylocystaceae</taxon>
        <taxon>Methylocystis</taxon>
    </lineage>
</organism>
<dbReference type="Proteomes" id="UP000273982">
    <property type="component" value="Chromosome"/>
</dbReference>
<keyword evidence="1" id="KW-0472">Membrane</keyword>
<dbReference type="GO" id="GO:1990351">
    <property type="term" value="C:transporter complex"/>
    <property type="evidence" value="ECO:0007669"/>
    <property type="project" value="TreeGrafter"/>
</dbReference>
<dbReference type="PANTHER" id="PTHR30189:SF1">
    <property type="entry name" value="LPS-ASSEMBLY PROTEIN LPTD"/>
    <property type="match status" value="1"/>
</dbReference>
<name>A0A3G8M218_9HYPH</name>
<dbReference type="Gene3D" id="2.60.450.10">
    <property type="entry name" value="Lipopolysaccharide (LPS) transport protein A like domain"/>
    <property type="match status" value="1"/>
</dbReference>
<comment type="subcellular location">
    <subcellularLocation>
        <location evidence="1">Cell outer membrane</location>
    </subcellularLocation>
</comment>
<evidence type="ECO:0000313" key="3">
    <source>
        <dbReference type="EMBL" id="AZG76013.1"/>
    </source>
</evidence>
<dbReference type="RefSeq" id="WP_124737853.1">
    <property type="nucleotide sequence ID" value="NZ_CP034086.1"/>
</dbReference>
<feature type="chain" id="PRO_5018341920" description="LPS-assembly protein LptD" evidence="1">
    <location>
        <begin position="26"/>
        <end position="860"/>
    </location>
</feature>
<sequence length="860" mass="94675" precursor="true">MALTSSSRRLSILAGALALVEAAFATHSAAAAPPAAGAEARMVVEAKELVYDEKKNTVTARGAVQIYYKGRLLEADRVTYDRNTSRVFAEGHATLTETDGSIARAERFDFTDDFKNGFIESLQVDTVNNTHFTSPRAERTGETTTFEMGTYTACEACRNDPAKPRTWSVRAKRIIHDNVEKMVYYEDASFELLGVPVAYVPFWSSPDPSVKRKSGFLSPVFIYRQQLGAGVGVPYFWAIAPDYDLTVTPIYFSRQGPFVTAEFRQRFDNGGYTIRGQGTHVGDTGAFAQAPLGAGNKQWRGALQSFGEFWLNDRWRAGWDITALSDRYFLQDYQQYNYLLQNYFFREASSTIYLTGQGPRSYFDMRGYYFQLLSPNDVQAQQPVVHPVIDYNRVFDIDPAATVGVGGQVELDANVTSTSANVANFESIQPRTLDRIYSLYNVCQIYGRAPDPAQSGCLLRGVGGDYQHATISGAWKRKIIDPVGGVWTPFAFARFVGSYLDYDRQGLFPIYNQSLSAIPNAAQGQFFNGADNRFRGQALPGFGAEWRYPILARSFIGDIVFEPIAQVIARPNETSIPSLVNIDAQSLVFDDSTLFEWSKFSGYDRFETGTRLNYGGQATLSLSNGGFINAMIGQSRQIAGANSYAQADAANVGLDSGLDSRASDIVGRFAFAPSSVISLVAKGRFDKGSLRARRLDVFATMNLDPISLQLQYANYASQPAIGFDVRRQGLSATGKYDITKNYFLMGTVTFDMSRYLYNSLTNPTTTYYGTTLTGSNLTGTAPLFSVATLGGGIGYQDECTTLSINYSQIYQPQSYTGLPARNQTVMVTLQLRTLGEAKFNYGVGSMLVNDGVGTAAALPR</sequence>
<accession>A0A3G8M218</accession>
<feature type="domain" description="LptD C-terminal" evidence="2">
    <location>
        <begin position="300"/>
        <end position="740"/>
    </location>
</feature>